<dbReference type="PANTHER" id="PTHR38764:SF1">
    <property type="entry name" value="ACYL CARRIER PROTEIN PHOSPHODIESTERASE"/>
    <property type="match status" value="1"/>
</dbReference>
<dbReference type="GO" id="GO:0006633">
    <property type="term" value="P:fatty acid biosynthetic process"/>
    <property type="evidence" value="ECO:0007669"/>
    <property type="project" value="InterPro"/>
</dbReference>
<evidence type="ECO:0000256" key="1">
    <source>
        <dbReference type="ARBA" id="ARBA00022516"/>
    </source>
</evidence>
<keyword evidence="3" id="KW-0443">Lipid metabolism</keyword>
<dbReference type="Proteomes" id="UP000031532">
    <property type="component" value="Unassembled WGS sequence"/>
</dbReference>
<organism evidence="4 5">
    <name type="scientific">Scytonema millei VB511283</name>
    <dbReference type="NCBI Taxonomy" id="1245923"/>
    <lineage>
        <taxon>Bacteria</taxon>
        <taxon>Bacillati</taxon>
        <taxon>Cyanobacteriota</taxon>
        <taxon>Cyanophyceae</taxon>
        <taxon>Nostocales</taxon>
        <taxon>Scytonemataceae</taxon>
        <taxon>Scytonema</taxon>
    </lineage>
</organism>
<dbReference type="PIRSF" id="PIRSF011489">
    <property type="entry name" value="DUF479"/>
    <property type="match status" value="1"/>
</dbReference>
<dbReference type="AlphaFoldDB" id="A0A9X5E2G9"/>
<keyword evidence="1" id="KW-0444">Lipid biosynthesis</keyword>
<dbReference type="PANTHER" id="PTHR38764">
    <property type="entry name" value="ACYL CARRIER PROTEIN PHOSPHODIESTERASE"/>
    <property type="match status" value="1"/>
</dbReference>
<comment type="caution">
    <text evidence="4">The sequence shown here is derived from an EMBL/GenBank/DDBJ whole genome shotgun (WGS) entry which is preliminary data.</text>
</comment>
<evidence type="ECO:0000313" key="5">
    <source>
        <dbReference type="Proteomes" id="UP000031532"/>
    </source>
</evidence>
<dbReference type="EMBL" id="JTJC03000001">
    <property type="protein sequence ID" value="NHC33968.1"/>
    <property type="molecule type" value="Genomic_DNA"/>
</dbReference>
<reference evidence="4 5" key="1">
    <citation type="journal article" date="2015" name="Genome Announc.">
        <title>Draft Genome Sequence of the Terrestrial Cyanobacterium Scytonema millei VB511283, Isolated from Eastern India.</title>
        <authorList>
            <person name="Sen D."/>
            <person name="Chandrababunaidu M.M."/>
            <person name="Singh D."/>
            <person name="Sanghi N."/>
            <person name="Ghorai A."/>
            <person name="Mishra G.P."/>
            <person name="Madduluri M."/>
            <person name="Adhikary S.P."/>
            <person name="Tripathy S."/>
        </authorList>
    </citation>
    <scope>NUCLEOTIDE SEQUENCE [LARGE SCALE GENOMIC DNA]</scope>
    <source>
        <strain evidence="4 5">VB511283</strain>
    </source>
</reference>
<evidence type="ECO:0000256" key="2">
    <source>
        <dbReference type="ARBA" id="ARBA00022801"/>
    </source>
</evidence>
<dbReference type="InterPro" id="IPR007431">
    <property type="entry name" value="ACP_PD"/>
</dbReference>
<keyword evidence="2" id="KW-0378">Hydrolase</keyword>
<accession>A0A9X5E2G9</accession>
<dbReference type="RefSeq" id="WP_039715428.1">
    <property type="nucleotide sequence ID" value="NZ_JTJC03000001.1"/>
</dbReference>
<dbReference type="GO" id="GO:0008770">
    <property type="term" value="F:[acyl-carrier-protein] phosphodiesterase activity"/>
    <property type="evidence" value="ECO:0007669"/>
    <property type="project" value="InterPro"/>
</dbReference>
<sequence length="205" mass="23983">MNYLAHLFLADDRPESIIGNLLGDFLQGVSKERYSIAIQQGIELHRKVDAYTDSHPIVKESKQLISVARRRFAGILIDVFYDHFLARDWQNYSSITLDDFSQKVYAILSQHQSTLPDRLKCALPQMIQQDWLSKYQYISGIEVTLNRMAHRVNRQREILASGIEELTAHYQELDRSFQSFFPELVEYVKTTRSHLKYPDRMEVGK</sequence>
<protein>
    <submittedName>
        <fullName evidence="4">DUF479 domain-containing protein</fullName>
    </submittedName>
</protein>
<keyword evidence="5" id="KW-1185">Reference proteome</keyword>
<gene>
    <name evidence="4" type="ORF">QH73_0004695</name>
</gene>
<dbReference type="Pfam" id="PF04336">
    <property type="entry name" value="ACP_PD"/>
    <property type="match status" value="1"/>
</dbReference>
<proteinExistence type="predicted"/>
<evidence type="ECO:0000313" key="4">
    <source>
        <dbReference type="EMBL" id="NHC33968.1"/>
    </source>
</evidence>
<name>A0A9X5E2G9_9CYAN</name>
<evidence type="ECO:0000256" key="3">
    <source>
        <dbReference type="ARBA" id="ARBA00023098"/>
    </source>
</evidence>
<dbReference type="OrthoDB" id="8442777at2"/>